<protein>
    <recommendedName>
        <fullName evidence="2">DAGKc domain-containing protein</fullName>
    </recommendedName>
</protein>
<name>X6NGW4_RETFI</name>
<dbReference type="EMBL" id="ASPP01008837">
    <property type="protein sequence ID" value="ETO24949.1"/>
    <property type="molecule type" value="Genomic_DNA"/>
</dbReference>
<dbReference type="SUPFAM" id="SSF111331">
    <property type="entry name" value="NAD kinase/diacylglycerol kinase-like"/>
    <property type="match status" value="1"/>
</dbReference>
<evidence type="ECO:0000313" key="4">
    <source>
        <dbReference type="Proteomes" id="UP000023152"/>
    </source>
</evidence>
<dbReference type="Gene3D" id="3.40.50.10330">
    <property type="entry name" value="Probable inorganic polyphosphate/atp-NAD kinase, domain 1"/>
    <property type="match status" value="1"/>
</dbReference>
<dbReference type="InterPro" id="IPR017438">
    <property type="entry name" value="ATP-NAD_kinase_N"/>
</dbReference>
<dbReference type="Pfam" id="PF00781">
    <property type="entry name" value="DAGK_cat"/>
    <property type="match status" value="1"/>
</dbReference>
<dbReference type="InterPro" id="IPR016064">
    <property type="entry name" value="NAD/diacylglycerol_kinase_sf"/>
</dbReference>
<gene>
    <name evidence="3" type="ORF">RFI_12194</name>
</gene>
<accession>X6NGW4</accession>
<dbReference type="PROSITE" id="PS50146">
    <property type="entry name" value="DAGK"/>
    <property type="match status" value="1"/>
</dbReference>
<dbReference type="InterPro" id="IPR001206">
    <property type="entry name" value="Diacylglycerol_kinase_cat_dom"/>
</dbReference>
<evidence type="ECO:0000259" key="2">
    <source>
        <dbReference type="PROSITE" id="PS50146"/>
    </source>
</evidence>
<sequence length="192" mass="21311">MSSLQSPEEKTEEKTSVDSQPTESDDKTTYQWTPQKKHEKGVFMAQGIPTQNIEHNDYSQSGCLRLLSLSRMPQDTQSGFVGESKSEETQTTETEKASTQPSAKGAKKHKVSSILVLYNPISGKGASKRIISNVIVPLIKSYGHTVSCWESTATLSMIEYLISNQDKINKEMNIDTFIVVGGDGTFKFKPFH</sequence>
<dbReference type="Proteomes" id="UP000023152">
    <property type="component" value="Unassembled WGS sequence"/>
</dbReference>
<dbReference type="AlphaFoldDB" id="X6NGW4"/>
<dbReference type="GO" id="GO:0016301">
    <property type="term" value="F:kinase activity"/>
    <property type="evidence" value="ECO:0007669"/>
    <property type="project" value="InterPro"/>
</dbReference>
<evidence type="ECO:0000313" key="3">
    <source>
        <dbReference type="EMBL" id="ETO24949.1"/>
    </source>
</evidence>
<keyword evidence="4" id="KW-1185">Reference proteome</keyword>
<feature type="region of interest" description="Disordered" evidence="1">
    <location>
        <begin position="75"/>
        <end position="105"/>
    </location>
</feature>
<proteinExistence type="predicted"/>
<comment type="caution">
    <text evidence="3">The sequence shown here is derived from an EMBL/GenBank/DDBJ whole genome shotgun (WGS) entry which is preliminary data.</text>
</comment>
<feature type="domain" description="DAGKc" evidence="2">
    <location>
        <begin position="109"/>
        <end position="186"/>
    </location>
</feature>
<feature type="compositionally biased region" description="Basic and acidic residues" evidence="1">
    <location>
        <begin position="84"/>
        <end position="96"/>
    </location>
</feature>
<feature type="compositionally biased region" description="Basic and acidic residues" evidence="1">
    <location>
        <begin position="7"/>
        <end position="16"/>
    </location>
</feature>
<organism evidence="3 4">
    <name type="scientific">Reticulomyxa filosa</name>
    <dbReference type="NCBI Taxonomy" id="46433"/>
    <lineage>
        <taxon>Eukaryota</taxon>
        <taxon>Sar</taxon>
        <taxon>Rhizaria</taxon>
        <taxon>Retaria</taxon>
        <taxon>Foraminifera</taxon>
        <taxon>Monothalamids</taxon>
        <taxon>Reticulomyxidae</taxon>
        <taxon>Reticulomyxa</taxon>
    </lineage>
</organism>
<reference evidence="3 4" key="1">
    <citation type="journal article" date="2013" name="Curr. Biol.">
        <title>The Genome of the Foraminiferan Reticulomyxa filosa.</title>
        <authorList>
            <person name="Glockner G."/>
            <person name="Hulsmann N."/>
            <person name="Schleicher M."/>
            <person name="Noegel A.A."/>
            <person name="Eichinger L."/>
            <person name="Gallinger C."/>
            <person name="Pawlowski J."/>
            <person name="Sierra R."/>
            <person name="Euteneuer U."/>
            <person name="Pillet L."/>
            <person name="Moustafa A."/>
            <person name="Platzer M."/>
            <person name="Groth M."/>
            <person name="Szafranski K."/>
            <person name="Schliwa M."/>
        </authorList>
    </citation>
    <scope>NUCLEOTIDE SEQUENCE [LARGE SCALE GENOMIC DNA]</scope>
</reference>
<feature type="region of interest" description="Disordered" evidence="1">
    <location>
        <begin position="1"/>
        <end position="45"/>
    </location>
</feature>
<evidence type="ECO:0000256" key="1">
    <source>
        <dbReference type="SAM" id="MobiDB-lite"/>
    </source>
</evidence>
<dbReference type="OrthoDB" id="3853857at2759"/>